<dbReference type="PROSITE" id="PS51257">
    <property type="entry name" value="PROKAR_LIPOPROTEIN"/>
    <property type="match status" value="1"/>
</dbReference>
<accession>A0A6J7H5J5</accession>
<protein>
    <submittedName>
        <fullName evidence="1">Unannotated protein</fullName>
    </submittedName>
</protein>
<dbReference type="AlphaFoldDB" id="A0A6J7H5J5"/>
<sequence>MRLSGRSPRSTPLVATFASLAATGCLVVAGAGVATAAKPPKPPKPPTGNGASALSIDAAPSTLVFGSSSTLTGKLTGPQAAGVVVRLEQDTTAPYGDRFAPTAKTATTAANGTWAIAVRPTVNTLYHVVAQTAPPVTSPVKRVNVRPLVRLSLSDSTPRRGSLVRFSGAVAPQHDDRRVLIQRRGSDGVFRTVVSAALNDAGSSRSTYAKRLRIRSTGVYRTKIAQHADHTNGYSPLRTITVSGR</sequence>
<name>A0A6J7H5J5_9ZZZZ</name>
<reference evidence="1" key="1">
    <citation type="submission" date="2020-05" db="EMBL/GenBank/DDBJ databases">
        <authorList>
            <person name="Chiriac C."/>
            <person name="Salcher M."/>
            <person name="Ghai R."/>
            <person name="Kavagutti S V."/>
        </authorList>
    </citation>
    <scope>NUCLEOTIDE SEQUENCE</scope>
</reference>
<organism evidence="1">
    <name type="scientific">freshwater metagenome</name>
    <dbReference type="NCBI Taxonomy" id="449393"/>
    <lineage>
        <taxon>unclassified sequences</taxon>
        <taxon>metagenomes</taxon>
        <taxon>ecological metagenomes</taxon>
    </lineage>
</organism>
<gene>
    <name evidence="1" type="ORF">UFOPK3564_01294</name>
</gene>
<dbReference type="EMBL" id="CAFBMK010000060">
    <property type="protein sequence ID" value="CAB4911765.1"/>
    <property type="molecule type" value="Genomic_DNA"/>
</dbReference>
<proteinExistence type="predicted"/>
<evidence type="ECO:0000313" key="1">
    <source>
        <dbReference type="EMBL" id="CAB4911765.1"/>
    </source>
</evidence>